<feature type="repeat" description="WD" evidence="3">
    <location>
        <begin position="137"/>
        <end position="170"/>
    </location>
</feature>
<evidence type="ECO:0000313" key="6">
    <source>
        <dbReference type="Proteomes" id="UP000536275"/>
    </source>
</evidence>
<dbReference type="PANTHER" id="PTHR44129">
    <property type="entry name" value="WD REPEAT-CONTAINING PROTEIN POP1"/>
    <property type="match status" value="1"/>
</dbReference>
<dbReference type="SMART" id="SM00320">
    <property type="entry name" value="WD40"/>
    <property type="match status" value="6"/>
</dbReference>
<feature type="repeat" description="WD" evidence="3">
    <location>
        <begin position="326"/>
        <end position="360"/>
    </location>
</feature>
<dbReference type="PRINTS" id="PR00320">
    <property type="entry name" value="GPROTEINBRPT"/>
</dbReference>
<dbReference type="Gene3D" id="1.20.960.30">
    <property type="match status" value="1"/>
</dbReference>
<dbReference type="InterPro" id="IPR050349">
    <property type="entry name" value="WD_LIS1/nudF_dynein_reg"/>
</dbReference>
<gene>
    <name evidence="5" type="ORF">FOB64_000712</name>
</gene>
<dbReference type="AlphaFoldDB" id="A0A8H6F6N7"/>
<dbReference type="Pfam" id="PF00400">
    <property type="entry name" value="WD40"/>
    <property type="match status" value="6"/>
</dbReference>
<dbReference type="EMBL" id="JABWAD010000007">
    <property type="protein sequence ID" value="KAF6072704.1"/>
    <property type="molecule type" value="Genomic_DNA"/>
</dbReference>
<evidence type="ECO:0000313" key="5">
    <source>
        <dbReference type="EMBL" id="KAF6072704.1"/>
    </source>
</evidence>
<evidence type="ECO:0000256" key="1">
    <source>
        <dbReference type="ARBA" id="ARBA00022574"/>
    </source>
</evidence>
<feature type="repeat" description="WD" evidence="3">
    <location>
        <begin position="99"/>
        <end position="133"/>
    </location>
</feature>
<evidence type="ECO:0000256" key="3">
    <source>
        <dbReference type="PROSITE-ProRule" id="PRU00221"/>
    </source>
</evidence>
<reference evidence="5 6" key="1">
    <citation type="submission" date="2020-03" db="EMBL/GenBank/DDBJ databases">
        <title>FDA dAtabase for Regulatory Grade micrObial Sequences (FDA-ARGOS): Supporting development and validation of Infectious Disease Dx tests.</title>
        <authorList>
            <person name="Campos J."/>
            <person name="Goldberg B."/>
            <person name="Tallon L."/>
            <person name="Sadzewicz L."/>
            <person name="Vavikolanu K."/>
            <person name="Mehta A."/>
            <person name="Aluvathingal J."/>
            <person name="Nadendla S."/>
            <person name="Nandy P."/>
            <person name="Geyer C."/>
            <person name="Yan Y."/>
            <person name="Sichtig H."/>
        </authorList>
    </citation>
    <scope>NUCLEOTIDE SEQUENCE [LARGE SCALE GENOMIC DNA]</scope>
    <source>
        <strain evidence="5 6">FDAARGOS_656</strain>
    </source>
</reference>
<sequence>MAYRNERDPIIIPIVDAHSLIIDLESNNVEKVDNYLEKRWSTVLRLQKKIIDLENEISNLNNIINSTNSDNNGIILSKDKINWIPKGAVKQSYQCENIVTTVKLHPNLPLVLNGCNDGNLYIWNISNDDNTIPEKMIKAHTRAINKICFTYKKPYYLATCSSDLTIKIWDEKFNHIRTLNGHEHTVSSIQFSPVDNSILYSVSRDKNIRVWDIFQGISLKSFVGHSEWCRDLDIISSDTYGDFVLTCSNDQSARLSHANSGAGVAMIVGHSHVVETVKFLPSLQANKILDEYITKNTEQFPTIPLELLKDKTYNQLGFKYCITAKLKGHSSWVKSLCVHPNGKFIISGSDDKTIKFWDLSGLLETGYVNVVKTIIGHDGFINDIDFARLKEASDVSEEDLLKQVEKRMRCLFISGSADNSIKLWN</sequence>
<organism evidence="5 6">
    <name type="scientific">Candida albicans</name>
    <name type="common">Yeast</name>
    <dbReference type="NCBI Taxonomy" id="5476"/>
    <lineage>
        <taxon>Eukaryota</taxon>
        <taxon>Fungi</taxon>
        <taxon>Dikarya</taxon>
        <taxon>Ascomycota</taxon>
        <taxon>Saccharomycotina</taxon>
        <taxon>Pichiomycetes</taxon>
        <taxon>Debaryomycetaceae</taxon>
        <taxon>Candida/Lodderomyces clade</taxon>
        <taxon>Candida</taxon>
    </lineage>
</organism>
<dbReference type="InterPro" id="IPR036322">
    <property type="entry name" value="WD40_repeat_dom_sf"/>
</dbReference>
<keyword evidence="2" id="KW-0677">Repeat</keyword>
<dbReference type="SUPFAM" id="SSF109925">
    <property type="entry name" value="Lissencephaly-1 protein (Lis-1, PAF-AH alpha) N-terminal domain"/>
    <property type="match status" value="1"/>
</dbReference>
<dbReference type="CDD" id="cd00200">
    <property type="entry name" value="WD40"/>
    <property type="match status" value="1"/>
</dbReference>
<dbReference type="InterPro" id="IPR020472">
    <property type="entry name" value="WD40_PAC1"/>
</dbReference>
<keyword evidence="1 3" id="KW-0853">WD repeat</keyword>
<dbReference type="Proteomes" id="UP000536275">
    <property type="component" value="Unassembled WGS sequence"/>
</dbReference>
<dbReference type="PROSITE" id="PS00678">
    <property type="entry name" value="WD_REPEATS_1"/>
    <property type="match status" value="2"/>
</dbReference>
<dbReference type="PROSITE" id="PS50082">
    <property type="entry name" value="WD_REPEATS_2"/>
    <property type="match status" value="5"/>
</dbReference>
<feature type="repeat" description="WD" evidence="3">
    <location>
        <begin position="411"/>
        <end position="425"/>
    </location>
</feature>
<dbReference type="Gene3D" id="2.130.10.10">
    <property type="entry name" value="YVTN repeat-like/Quinoprotein amine dehydrogenase"/>
    <property type="match status" value="3"/>
</dbReference>
<keyword evidence="4" id="KW-0175">Coiled coil</keyword>
<name>A0A8H6F6N7_CANAX</name>
<evidence type="ECO:0000256" key="4">
    <source>
        <dbReference type="SAM" id="Coils"/>
    </source>
</evidence>
<feature type="coiled-coil region" evidence="4">
    <location>
        <begin position="43"/>
        <end position="70"/>
    </location>
</feature>
<proteinExistence type="predicted"/>
<comment type="caution">
    <text evidence="5">The sequence shown here is derived from an EMBL/GenBank/DDBJ whole genome shotgun (WGS) entry which is preliminary data.</text>
</comment>
<dbReference type="InterPro" id="IPR037190">
    <property type="entry name" value="LIS1_N"/>
</dbReference>
<accession>A0A8H6F6N7</accession>
<dbReference type="InterPro" id="IPR019775">
    <property type="entry name" value="WD40_repeat_CS"/>
</dbReference>
<protein>
    <submittedName>
        <fullName evidence="5">WD domain, G-beta repeat family protein</fullName>
    </submittedName>
</protein>
<evidence type="ECO:0000256" key="2">
    <source>
        <dbReference type="ARBA" id="ARBA00022737"/>
    </source>
</evidence>
<feature type="repeat" description="WD" evidence="3">
    <location>
        <begin position="179"/>
        <end position="221"/>
    </location>
</feature>
<dbReference type="SUPFAM" id="SSF50978">
    <property type="entry name" value="WD40 repeat-like"/>
    <property type="match status" value="1"/>
</dbReference>
<dbReference type="InterPro" id="IPR015943">
    <property type="entry name" value="WD40/YVTN_repeat-like_dom_sf"/>
</dbReference>
<dbReference type="InterPro" id="IPR001680">
    <property type="entry name" value="WD40_rpt"/>
</dbReference>
<dbReference type="PROSITE" id="PS50294">
    <property type="entry name" value="WD_REPEATS_REGION"/>
    <property type="match status" value="4"/>
</dbReference>